<proteinExistence type="predicted"/>
<dbReference type="AlphaFoldDB" id="X6MK72"/>
<accession>X6MK72</accession>
<reference evidence="2 3" key="1">
    <citation type="journal article" date="2013" name="Curr. Biol.">
        <title>The Genome of the Foraminiferan Reticulomyxa filosa.</title>
        <authorList>
            <person name="Glockner G."/>
            <person name="Hulsmann N."/>
            <person name="Schleicher M."/>
            <person name="Noegel A.A."/>
            <person name="Eichinger L."/>
            <person name="Gallinger C."/>
            <person name="Pawlowski J."/>
            <person name="Sierra R."/>
            <person name="Euteneuer U."/>
            <person name="Pillet L."/>
            <person name="Moustafa A."/>
            <person name="Platzer M."/>
            <person name="Groth M."/>
            <person name="Szafranski K."/>
            <person name="Schliwa M."/>
        </authorList>
    </citation>
    <scope>NUCLEOTIDE SEQUENCE [LARGE SCALE GENOMIC DNA]</scope>
</reference>
<feature type="region of interest" description="Disordered" evidence="1">
    <location>
        <begin position="32"/>
        <end position="204"/>
    </location>
</feature>
<sequence length="302" mass="33013">MDKTNKEKQKVEDVVVDDIAVNQIDPATHVKNEKIGAVSPKNAESDPIMLTHPIGLSDHKERDDEDSHETRLPSHAETDDSMSSRSESEERNTQLSVSITSSPSGSCAVQEEIEDEPIHKSSSLDKDVDKDKEKEKEKTKEINSELSHNLKEEKKNEKQALDEANKSKSAEVNVEKKETKLRNSTHHGDHHNLHPPPPPSSSSFCMEIVSDAFSATNTTSRVGAHHSSNTSKQSTSSLSHASDLDRGNNSQGGPGHNKNNSGNGVTRKVNIRHGRENGSSTCSAAASSSSYKFVVTKNKTYV</sequence>
<feature type="compositionally biased region" description="Polar residues" evidence="1">
    <location>
        <begin position="93"/>
        <end position="107"/>
    </location>
</feature>
<feature type="compositionally biased region" description="Basic and acidic residues" evidence="1">
    <location>
        <begin position="68"/>
        <end position="78"/>
    </location>
</feature>
<evidence type="ECO:0000313" key="2">
    <source>
        <dbReference type="EMBL" id="ETO14378.1"/>
    </source>
</evidence>
<protein>
    <submittedName>
        <fullName evidence="2">Uncharacterized protein</fullName>
    </submittedName>
</protein>
<comment type="caution">
    <text evidence="2">The sequence shown here is derived from an EMBL/GenBank/DDBJ whole genome shotgun (WGS) entry which is preliminary data.</text>
</comment>
<feature type="compositionally biased region" description="Low complexity" evidence="1">
    <location>
        <begin position="279"/>
        <end position="289"/>
    </location>
</feature>
<gene>
    <name evidence="2" type="ORF">RFI_22991</name>
</gene>
<dbReference type="EMBL" id="ASPP01020064">
    <property type="protein sequence ID" value="ETO14378.1"/>
    <property type="molecule type" value="Genomic_DNA"/>
</dbReference>
<evidence type="ECO:0000256" key="1">
    <source>
        <dbReference type="SAM" id="MobiDB-lite"/>
    </source>
</evidence>
<dbReference type="Proteomes" id="UP000023152">
    <property type="component" value="Unassembled WGS sequence"/>
</dbReference>
<evidence type="ECO:0000313" key="3">
    <source>
        <dbReference type="Proteomes" id="UP000023152"/>
    </source>
</evidence>
<keyword evidence="3" id="KW-1185">Reference proteome</keyword>
<feature type="compositionally biased region" description="Low complexity" evidence="1">
    <location>
        <begin position="225"/>
        <end position="241"/>
    </location>
</feature>
<name>X6MK72_RETFI</name>
<feature type="compositionally biased region" description="Basic and acidic residues" evidence="1">
    <location>
        <begin position="116"/>
        <end position="192"/>
    </location>
</feature>
<organism evidence="2 3">
    <name type="scientific">Reticulomyxa filosa</name>
    <dbReference type="NCBI Taxonomy" id="46433"/>
    <lineage>
        <taxon>Eukaryota</taxon>
        <taxon>Sar</taxon>
        <taxon>Rhizaria</taxon>
        <taxon>Retaria</taxon>
        <taxon>Foraminifera</taxon>
        <taxon>Monothalamids</taxon>
        <taxon>Reticulomyxidae</taxon>
        <taxon>Reticulomyxa</taxon>
    </lineage>
</organism>
<feature type="region of interest" description="Disordered" evidence="1">
    <location>
        <begin position="219"/>
        <end position="289"/>
    </location>
</feature>